<dbReference type="EMBL" id="JACSIT010000152">
    <property type="protein sequence ID" value="MBC6996246.1"/>
    <property type="molecule type" value="Genomic_DNA"/>
</dbReference>
<dbReference type="Proteomes" id="UP000650081">
    <property type="component" value="Unassembled WGS sequence"/>
</dbReference>
<name>A0A923PP16_9BACT</name>
<accession>A0A923PP16</accession>
<dbReference type="AlphaFoldDB" id="A0A923PP16"/>
<proteinExistence type="predicted"/>
<organism evidence="5 6">
    <name type="scientific">Neolewinella lacunae</name>
    <dbReference type="NCBI Taxonomy" id="1517758"/>
    <lineage>
        <taxon>Bacteria</taxon>
        <taxon>Pseudomonadati</taxon>
        <taxon>Bacteroidota</taxon>
        <taxon>Saprospiria</taxon>
        <taxon>Saprospirales</taxon>
        <taxon>Lewinellaceae</taxon>
        <taxon>Neolewinella</taxon>
    </lineage>
</organism>
<keyword evidence="1" id="KW-0677">Repeat</keyword>
<dbReference type="PANTHER" id="PTHR12106:SF27">
    <property type="entry name" value="SORTILIN-RELATED RECEPTOR"/>
    <property type="match status" value="1"/>
</dbReference>
<dbReference type="SUPFAM" id="SSF110296">
    <property type="entry name" value="Oligoxyloglucan reducing end-specific cellobiohydrolase"/>
    <property type="match status" value="1"/>
</dbReference>
<keyword evidence="2" id="KW-0175">Coiled coil</keyword>
<dbReference type="PANTHER" id="PTHR12106">
    <property type="entry name" value="SORTILIN RELATED"/>
    <property type="match status" value="1"/>
</dbReference>
<feature type="domain" description="Sortilin N-terminal" evidence="4">
    <location>
        <begin position="150"/>
        <end position="274"/>
    </location>
</feature>
<dbReference type="InterPro" id="IPR031778">
    <property type="entry name" value="Sortilin_N"/>
</dbReference>
<evidence type="ECO:0000313" key="6">
    <source>
        <dbReference type="Proteomes" id="UP000650081"/>
    </source>
</evidence>
<sequence length="1094" mass="120103">MNLKYWDELAPRSIGPAGMSGRVTAIDVHPQNKDIFYVGTASGGLWTSRNGGISFEPIFDRQKYLGIGAVAVSDANPSIIWAGTGEGNPRNSASYGGGIYKSPDGGKSWQHMGLEATRHIHRVLAHPTDADVAYAGALGSMWGPNKERGVYRTTDGGKTWENVLYIDEGTGIADLVMDPSNPRKIIAATWTFDRDPDFFNSGGPGSGIWITHDGGDTWERRTAKDGLPKGDLGRIGLAIAASKPNIVYALVEAKTNGLYKSTDGGSTWKLVTDKNIGDRPFYYAEIYVDPQNENRLFDVATYVSRSEDGGRTWQQIADYGNSVHPDHHAFWIDKDDPEFILDGNDGGMNISRDGGDTWHFAANLPLAQFYHINYDLSFPYNIGGGMQDNGSWVGPSQGLKAGGITDADWQEVYFGDGFDLIFKPGDPNTVYAASQGGALGRVNRRTGKTTSIRPVHPDGTFLRFNWNAPIAQSPTNDCTIYIGSQFVHKSTDCGDSWTIISPDLTTNDSTKQRQMSSGGLTIDATQAENHTTLLAIVPNRVGYGDNTLWVSSDDGKLHLTRDGGKNWTDLSKRLPGMTPGSWIPYIEPSPHRASEAFVVVNDYRRNDRQPMVFHTTDFGETFTRLVDESDVSGHALSIVQDPVEPKLLFLGTDQGLWVSFNYGKDWTHYNHTFPNVSVRDLKIHPREHDLIIGTFGRAAWILDDIRPFRAIAQSGVEMLRDSFAVFPAPDAYQWEYRSYQGTRFYAQGQFQGQDRRGGAMLSFYVMPQAPKAKGKMEAKAVPAMADAKGKKGEKAPAPAATATDKPDVSRLLAYPQAPAGVVEDLPTFSAAAMASQARPRAESPDPVEGPKGKVKIQVVDVQTGDTIRTYRITPQWGMNRTSWNMRRDGVSFPSRREAREDADPAPGASVTPGVYEVVMTYGKQVGKTLLTVHADPREKTAPNAFAEREKLQAELDTTIVRVDAAWTDLRNAGKSIKTVQGLLADAPKAVKDSLEKDAKALLKQIADLEEIYTEKEDLKGIQRNPTNLQSKLFEASRYIRQVEGQPSQMATVSLGHFQNAAADFVNKVELFMGGDFAAFRREVAAANLSPFGKL</sequence>
<dbReference type="CDD" id="cd15482">
    <property type="entry name" value="Sialidase_non-viral"/>
    <property type="match status" value="2"/>
</dbReference>
<dbReference type="InterPro" id="IPR015943">
    <property type="entry name" value="WD40/YVTN_repeat-like_dom_sf"/>
</dbReference>
<feature type="region of interest" description="Disordered" evidence="3">
    <location>
        <begin position="783"/>
        <end position="804"/>
    </location>
</feature>
<dbReference type="Pfam" id="PF15902">
    <property type="entry name" value="Sortilin-Vps10"/>
    <property type="match status" value="1"/>
</dbReference>
<dbReference type="SUPFAM" id="SSF50939">
    <property type="entry name" value="Sialidases"/>
    <property type="match status" value="1"/>
</dbReference>
<gene>
    <name evidence="5" type="ORF">H9S92_18895</name>
</gene>
<reference evidence="5" key="1">
    <citation type="submission" date="2020-08" db="EMBL/GenBank/DDBJ databases">
        <title>Lewinella bacteria from marine environments.</title>
        <authorList>
            <person name="Zhong Y."/>
        </authorList>
    </citation>
    <scope>NUCLEOTIDE SEQUENCE</scope>
    <source>
        <strain evidence="5">KCTC 42187</strain>
    </source>
</reference>
<dbReference type="InterPro" id="IPR036278">
    <property type="entry name" value="Sialidase_sf"/>
</dbReference>
<evidence type="ECO:0000256" key="2">
    <source>
        <dbReference type="SAM" id="Coils"/>
    </source>
</evidence>
<comment type="caution">
    <text evidence="5">The sequence shown here is derived from an EMBL/GenBank/DDBJ whole genome shotgun (WGS) entry which is preliminary data.</text>
</comment>
<evidence type="ECO:0000313" key="5">
    <source>
        <dbReference type="EMBL" id="MBC6996246.1"/>
    </source>
</evidence>
<keyword evidence="6" id="KW-1185">Reference proteome</keyword>
<evidence type="ECO:0000259" key="4">
    <source>
        <dbReference type="Pfam" id="PF15902"/>
    </source>
</evidence>
<feature type="coiled-coil region" evidence="2">
    <location>
        <begin position="991"/>
        <end position="1018"/>
    </location>
</feature>
<evidence type="ECO:0000256" key="3">
    <source>
        <dbReference type="SAM" id="MobiDB-lite"/>
    </source>
</evidence>
<dbReference type="InterPro" id="IPR050310">
    <property type="entry name" value="VPS10-sortilin"/>
</dbReference>
<evidence type="ECO:0000256" key="1">
    <source>
        <dbReference type="ARBA" id="ARBA00022737"/>
    </source>
</evidence>
<dbReference type="Gene3D" id="2.130.10.10">
    <property type="entry name" value="YVTN repeat-like/Quinoprotein amine dehydrogenase"/>
    <property type="match status" value="4"/>
</dbReference>
<protein>
    <recommendedName>
        <fullName evidence="4">Sortilin N-terminal domain-containing protein</fullName>
    </recommendedName>
</protein>